<dbReference type="Pfam" id="PF02615">
    <property type="entry name" value="Ldh_2"/>
    <property type="match status" value="1"/>
</dbReference>
<dbReference type="PANTHER" id="PTHR11091">
    <property type="entry name" value="OXIDOREDUCTASE-RELATED"/>
    <property type="match status" value="1"/>
</dbReference>
<proteinExistence type="inferred from homology"/>
<evidence type="ECO:0000256" key="2">
    <source>
        <dbReference type="ARBA" id="ARBA00023002"/>
    </source>
</evidence>
<evidence type="ECO:0000256" key="1">
    <source>
        <dbReference type="ARBA" id="ARBA00006056"/>
    </source>
</evidence>
<evidence type="ECO:0000313" key="4">
    <source>
        <dbReference type="Proteomes" id="UP000052167"/>
    </source>
</evidence>
<dbReference type="EMBL" id="JOKJ01000043">
    <property type="protein sequence ID" value="KEQ02805.1"/>
    <property type="molecule type" value="Genomic_DNA"/>
</dbReference>
<reference evidence="3 4" key="1">
    <citation type="submission" date="2014-06" db="EMBL/GenBank/DDBJ databases">
        <title>Rhizobium pelagicum/R2-400B4.</title>
        <authorList>
            <person name="Kimes N.E."/>
            <person name="Lopez-Perez M."/>
        </authorList>
    </citation>
    <scope>NUCLEOTIDE SEQUENCE [LARGE SCALE GENOMIC DNA]</scope>
    <source>
        <strain evidence="3 4">R2-400B4</strain>
    </source>
</reference>
<sequence length="339" mass="35294">MVKVIVDEQALLALCAERFVACGVADEDAASTARVLVLAEMMGIATHGVGRVATYCTRLQGGGVKAAAEPVVKRVAPALLHVDGDNGLGPAVAMRALAAVMETARETGIAAAFLHHSNHFGAAAPYCLIAAESGLATVLMSNSTPLMAPTGGAEPSVGNNPIGFGFPGPDELPLVIDFSMSAVARSRIRDAARRGEAIPEGWAIDAGGQPLTDAATAMKGMLLPMGGHKGYGLAIAIDMLAGVLSGAAFLSQVPDLEREPAARQNLGQAFIAINAAKLMTPGELADRTTKFMDMIGRTRSADPAHPVRFPGSRAMANLKQARRDGVRVDRDTLEVLRRR</sequence>
<dbReference type="Proteomes" id="UP000052167">
    <property type="component" value="Unassembled WGS sequence"/>
</dbReference>
<evidence type="ECO:0008006" key="5">
    <source>
        <dbReference type="Google" id="ProtNLM"/>
    </source>
</evidence>
<comment type="caution">
    <text evidence="3">The sequence shown here is derived from an EMBL/GenBank/DDBJ whole genome shotgun (WGS) entry which is preliminary data.</text>
</comment>
<protein>
    <recommendedName>
        <fullName evidence="5">Ldh family oxidoreductase</fullName>
    </recommendedName>
</protein>
<keyword evidence="2" id="KW-0560">Oxidoreductase</keyword>
<dbReference type="OrthoDB" id="9811519at2"/>
<name>A0A922NWX9_9HYPH</name>
<comment type="similarity">
    <text evidence="1">Belongs to the LDH2/MDH2 oxidoreductase family.</text>
</comment>
<dbReference type="AlphaFoldDB" id="A0A922NWX9"/>
<dbReference type="InterPro" id="IPR043144">
    <property type="entry name" value="Mal/L-sulf/L-lact_DH-like_ah"/>
</dbReference>
<dbReference type="RefSeq" id="WP_037169448.1">
    <property type="nucleotide sequence ID" value="NZ_JOKI01000037.1"/>
</dbReference>
<dbReference type="InterPro" id="IPR043143">
    <property type="entry name" value="Mal/L-sulf/L-lact_DH-like_NADP"/>
</dbReference>
<keyword evidence="4" id="KW-1185">Reference proteome</keyword>
<dbReference type="InterPro" id="IPR036111">
    <property type="entry name" value="Mal/L-sulfo/L-lacto_DH-like_sf"/>
</dbReference>
<dbReference type="PANTHER" id="PTHR11091:SF0">
    <property type="entry name" value="MALATE DEHYDROGENASE"/>
    <property type="match status" value="1"/>
</dbReference>
<dbReference type="GO" id="GO:0016491">
    <property type="term" value="F:oxidoreductase activity"/>
    <property type="evidence" value="ECO:0007669"/>
    <property type="project" value="UniProtKB-KW"/>
</dbReference>
<gene>
    <name evidence="3" type="ORF">GV68_19900</name>
</gene>
<dbReference type="SUPFAM" id="SSF89733">
    <property type="entry name" value="L-sulfolactate dehydrogenase-like"/>
    <property type="match status" value="1"/>
</dbReference>
<dbReference type="Gene3D" id="1.10.1530.10">
    <property type="match status" value="1"/>
</dbReference>
<dbReference type="InterPro" id="IPR003767">
    <property type="entry name" value="Malate/L-lactate_DH-like"/>
</dbReference>
<organism evidence="3 4">
    <name type="scientific">Pseudorhizobium pelagicum</name>
    <dbReference type="NCBI Taxonomy" id="1509405"/>
    <lineage>
        <taxon>Bacteria</taxon>
        <taxon>Pseudomonadati</taxon>
        <taxon>Pseudomonadota</taxon>
        <taxon>Alphaproteobacteria</taxon>
        <taxon>Hyphomicrobiales</taxon>
        <taxon>Rhizobiaceae</taxon>
        <taxon>Rhizobium/Agrobacterium group</taxon>
        <taxon>Pseudorhizobium</taxon>
    </lineage>
</organism>
<evidence type="ECO:0000313" key="3">
    <source>
        <dbReference type="EMBL" id="KEQ02805.1"/>
    </source>
</evidence>
<dbReference type="Gene3D" id="3.30.1370.60">
    <property type="entry name" value="Hypothetical oxidoreductase yiak, domain 2"/>
    <property type="match status" value="1"/>
</dbReference>
<accession>A0A922NWX9</accession>